<dbReference type="EMBL" id="AJLO02000007">
    <property type="protein sequence ID" value="KOF00703.1"/>
    <property type="molecule type" value="Genomic_DNA"/>
</dbReference>
<dbReference type="Proteomes" id="UP000036890">
    <property type="component" value="Unassembled WGS sequence"/>
</dbReference>
<feature type="region of interest" description="Disordered" evidence="1">
    <location>
        <begin position="36"/>
        <end position="69"/>
    </location>
</feature>
<gene>
    <name evidence="2" type="ORF">W7K_03060</name>
</gene>
<accession>A0A0L8AE90</accession>
<protein>
    <submittedName>
        <fullName evidence="2">Uncharacterized protein</fullName>
    </submittedName>
</protein>
<evidence type="ECO:0000256" key="1">
    <source>
        <dbReference type="SAM" id="MobiDB-lite"/>
    </source>
</evidence>
<feature type="compositionally biased region" description="Basic and acidic residues" evidence="1">
    <location>
        <begin position="36"/>
        <end position="50"/>
    </location>
</feature>
<dbReference type="AlphaFoldDB" id="A0A0L8AE90"/>
<name>A0A0L8AE90_9GAMM</name>
<organism evidence="2 3">
    <name type="scientific">Stenotrophomonas geniculata N1</name>
    <dbReference type="NCBI Taxonomy" id="1167641"/>
    <lineage>
        <taxon>Bacteria</taxon>
        <taxon>Pseudomonadati</taxon>
        <taxon>Pseudomonadota</taxon>
        <taxon>Gammaproteobacteria</taxon>
        <taxon>Lysobacterales</taxon>
        <taxon>Lysobacteraceae</taxon>
        <taxon>Stenotrophomonas</taxon>
    </lineage>
</organism>
<comment type="caution">
    <text evidence="2">The sequence shown here is derived from an EMBL/GenBank/DDBJ whole genome shotgun (WGS) entry which is preliminary data.</text>
</comment>
<reference evidence="2 3" key="1">
    <citation type="journal article" date="2012" name="J. Bacteriol.">
        <title>Genome sequence of a novel nicotine-degrading strain, Pseudomonas geniculata N1.</title>
        <authorList>
            <person name="Tang H."/>
            <person name="Yu H."/>
            <person name="Tai C."/>
            <person name="Huang K."/>
            <person name="Liu Y."/>
            <person name="Wang L."/>
            <person name="Yao Y."/>
            <person name="Wu G."/>
            <person name="Xu P."/>
        </authorList>
    </citation>
    <scope>NUCLEOTIDE SEQUENCE [LARGE SCALE GENOMIC DNA]</scope>
    <source>
        <strain evidence="2 3">N1</strain>
    </source>
</reference>
<sequence length="120" mass="13468">MLQLHPVDSRHAWMLLLLILTFQSAFKRAEHRRSGEGEEVWVSERSEFPHRPSAGRGAQGTGVRSASARGRRSVSLVTFFARKESDKHDHRGYENGTFAGAVSMNRFYTESQNFASNSAA</sequence>
<evidence type="ECO:0000313" key="2">
    <source>
        <dbReference type="EMBL" id="KOF00703.1"/>
    </source>
</evidence>
<proteinExistence type="predicted"/>
<evidence type="ECO:0000313" key="3">
    <source>
        <dbReference type="Proteomes" id="UP000036890"/>
    </source>
</evidence>